<evidence type="ECO:0000256" key="4">
    <source>
        <dbReference type="ARBA" id="ARBA00022692"/>
    </source>
</evidence>
<dbReference type="InterPro" id="IPR004680">
    <property type="entry name" value="Cit_transptr-like_dom"/>
</dbReference>
<gene>
    <name evidence="8" type="ORF">AWM75_01485</name>
</gene>
<evidence type="ECO:0000256" key="5">
    <source>
        <dbReference type="ARBA" id="ARBA00022989"/>
    </source>
</evidence>
<evidence type="ECO:0000313" key="8">
    <source>
        <dbReference type="EMBL" id="AMB98747.1"/>
    </source>
</evidence>
<dbReference type="Pfam" id="PF03600">
    <property type="entry name" value="CitMHS"/>
    <property type="match status" value="1"/>
</dbReference>
<organism evidence="8 9">
    <name type="scientific">Aerococcus urinaehominis</name>
    <dbReference type="NCBI Taxonomy" id="128944"/>
    <lineage>
        <taxon>Bacteria</taxon>
        <taxon>Bacillati</taxon>
        <taxon>Bacillota</taxon>
        <taxon>Bacilli</taxon>
        <taxon>Lactobacillales</taxon>
        <taxon>Aerococcaceae</taxon>
        <taxon>Aerococcus</taxon>
    </lineage>
</organism>
<evidence type="ECO:0000256" key="3">
    <source>
        <dbReference type="ARBA" id="ARBA00022475"/>
    </source>
</evidence>
<reference evidence="9" key="2">
    <citation type="submission" date="2016-01" db="EMBL/GenBank/DDBJ databases">
        <title>Six Aerococcus type strain genome sequencing and assembly using PacBio and Illumina Hiseq.</title>
        <authorList>
            <person name="Carkaci D."/>
            <person name="Dargis R."/>
            <person name="Nielsen X.C."/>
            <person name="Skovgaard O."/>
            <person name="Fuursted K."/>
            <person name="Christensen J.J."/>
        </authorList>
    </citation>
    <scope>NUCLEOTIDE SEQUENCE [LARGE SCALE GENOMIC DNA]</scope>
    <source>
        <strain evidence="9">CCUG42038B</strain>
    </source>
</reference>
<dbReference type="STRING" id="128944.AWM75_01485"/>
<evidence type="ECO:0000256" key="2">
    <source>
        <dbReference type="ARBA" id="ARBA00022448"/>
    </source>
</evidence>
<keyword evidence="2" id="KW-0813">Transport</keyword>
<keyword evidence="4" id="KW-0812">Transmembrane</keyword>
<reference evidence="8 9" key="1">
    <citation type="journal article" date="2016" name="Genome Announc.">
        <title>Complete Genome Sequences of Aerococcus christensenii CCUG 28831T, Aerococcus sanguinicola CCUG 43001T, Aerococcus urinae CCUG 36881T, Aerococcus urinaeequi CCUG 28094T, Aerococcus urinaehominis CCUG 42038 BT, and Aerococcus viridans CCUG 4311T.</title>
        <authorList>
            <person name="Carkaci D."/>
            <person name="Dargis R."/>
            <person name="Nielsen X.C."/>
            <person name="Skovgaard O."/>
            <person name="Fuursted K."/>
            <person name="Christensen J.J."/>
        </authorList>
    </citation>
    <scope>NUCLEOTIDE SEQUENCE [LARGE SCALE GENOMIC DNA]</scope>
    <source>
        <strain evidence="8 9">CCUG42038B</strain>
    </source>
</reference>
<dbReference type="OrthoDB" id="3177666at2"/>
<protein>
    <recommendedName>
        <fullName evidence="7">Citrate transporter-like domain-containing protein</fullName>
    </recommendedName>
</protein>
<evidence type="ECO:0000256" key="1">
    <source>
        <dbReference type="ARBA" id="ARBA00004651"/>
    </source>
</evidence>
<sequence>MEQLILFIRKHSMVILSLSLALLSVIVGRFDWRFINYGVIVTLFGLMLVLGIFAESGLLKQASIFLVTKSANSRRLVQALILVAFLGSFLLPNDIAVLTLLPIYLQLLGYLPRFKGRVLSAALIVVAANLGGVFFPFSNPQNLVIYSHYGINFFEFMMWTLPLMLAGLFGVMVLSLLVAKAPISTQLSSQPVNYRLVIWASIGMLIMVAAVFGLINVYWASLGIAVFVLLFRPHFLRHVDYLLLLTFASFFIVVGNLSELTVVQDWLASNVNQKQTTYLAGVGLSQVISNVPTSILIAPFTEWPRQLLLGVNIGGLGSLVASLANLIGYNIIKPSLAIKTNHYLKVFLLVNLLLLVFLTLLFYPY</sequence>
<dbReference type="RefSeq" id="WP_067977426.1">
    <property type="nucleotide sequence ID" value="NZ_CP014163.1"/>
</dbReference>
<dbReference type="GO" id="GO:0005886">
    <property type="term" value="C:plasma membrane"/>
    <property type="evidence" value="ECO:0007669"/>
    <property type="project" value="UniProtKB-SubCell"/>
</dbReference>
<dbReference type="PANTHER" id="PTHR43302">
    <property type="entry name" value="TRANSPORTER ARSB-RELATED"/>
    <property type="match status" value="1"/>
</dbReference>
<dbReference type="PANTHER" id="PTHR43302:SF5">
    <property type="entry name" value="TRANSPORTER ARSB-RELATED"/>
    <property type="match status" value="1"/>
</dbReference>
<proteinExistence type="predicted"/>
<feature type="domain" description="Citrate transporter-like" evidence="7">
    <location>
        <begin position="5"/>
        <end position="300"/>
    </location>
</feature>
<keyword evidence="6" id="KW-0472">Membrane</keyword>
<comment type="subcellular location">
    <subcellularLocation>
        <location evidence="1">Cell membrane</location>
        <topology evidence="1">Multi-pass membrane protein</topology>
    </subcellularLocation>
</comment>
<dbReference type="Proteomes" id="UP000062260">
    <property type="component" value="Chromosome"/>
</dbReference>
<dbReference type="KEGG" id="auh:AWM75_01485"/>
<dbReference type="AlphaFoldDB" id="A0A0X8FK22"/>
<evidence type="ECO:0000259" key="7">
    <source>
        <dbReference type="Pfam" id="PF03600"/>
    </source>
</evidence>
<keyword evidence="3" id="KW-1003">Cell membrane</keyword>
<keyword evidence="5" id="KW-1133">Transmembrane helix</keyword>
<name>A0A0X8FK22_9LACT</name>
<keyword evidence="9" id="KW-1185">Reference proteome</keyword>
<evidence type="ECO:0000313" key="9">
    <source>
        <dbReference type="Proteomes" id="UP000062260"/>
    </source>
</evidence>
<accession>A0A0X8FK22</accession>
<dbReference type="GO" id="GO:0055085">
    <property type="term" value="P:transmembrane transport"/>
    <property type="evidence" value="ECO:0007669"/>
    <property type="project" value="InterPro"/>
</dbReference>
<dbReference type="EMBL" id="CP014163">
    <property type="protein sequence ID" value="AMB98747.1"/>
    <property type="molecule type" value="Genomic_DNA"/>
</dbReference>
<evidence type="ECO:0000256" key="6">
    <source>
        <dbReference type="ARBA" id="ARBA00023136"/>
    </source>
</evidence>